<dbReference type="Gene3D" id="1.25.40.20">
    <property type="entry name" value="Ankyrin repeat-containing domain"/>
    <property type="match status" value="3"/>
</dbReference>
<dbReference type="Proteomes" id="UP001301769">
    <property type="component" value="Unassembled WGS sequence"/>
</dbReference>
<dbReference type="PANTHER" id="PTHR24198">
    <property type="entry name" value="ANKYRIN REPEAT AND PROTEIN KINASE DOMAIN-CONTAINING PROTEIN"/>
    <property type="match status" value="1"/>
</dbReference>
<evidence type="ECO:0000313" key="5">
    <source>
        <dbReference type="Proteomes" id="UP001301769"/>
    </source>
</evidence>
<feature type="repeat" description="ANK" evidence="3">
    <location>
        <begin position="492"/>
        <end position="524"/>
    </location>
</feature>
<feature type="repeat" description="ANK" evidence="3">
    <location>
        <begin position="374"/>
        <end position="396"/>
    </location>
</feature>
<dbReference type="AlphaFoldDB" id="A0AAN7B1J9"/>
<keyword evidence="1" id="KW-0677">Repeat</keyword>
<evidence type="ECO:0000256" key="1">
    <source>
        <dbReference type="ARBA" id="ARBA00022737"/>
    </source>
</evidence>
<dbReference type="PROSITE" id="PS50088">
    <property type="entry name" value="ANK_REPEAT"/>
    <property type="match status" value="6"/>
</dbReference>
<dbReference type="GO" id="GO:0005737">
    <property type="term" value="C:cytoplasm"/>
    <property type="evidence" value="ECO:0007669"/>
    <property type="project" value="TreeGrafter"/>
</dbReference>
<dbReference type="EMBL" id="MU858290">
    <property type="protein sequence ID" value="KAK4207518.1"/>
    <property type="molecule type" value="Genomic_DNA"/>
</dbReference>
<reference evidence="4" key="1">
    <citation type="journal article" date="2023" name="Mol. Phylogenet. Evol.">
        <title>Genome-scale phylogeny and comparative genomics of the fungal order Sordariales.</title>
        <authorList>
            <person name="Hensen N."/>
            <person name="Bonometti L."/>
            <person name="Westerberg I."/>
            <person name="Brannstrom I.O."/>
            <person name="Guillou S."/>
            <person name="Cros-Aarteil S."/>
            <person name="Calhoun S."/>
            <person name="Haridas S."/>
            <person name="Kuo A."/>
            <person name="Mondo S."/>
            <person name="Pangilinan J."/>
            <person name="Riley R."/>
            <person name="LaButti K."/>
            <person name="Andreopoulos B."/>
            <person name="Lipzen A."/>
            <person name="Chen C."/>
            <person name="Yan M."/>
            <person name="Daum C."/>
            <person name="Ng V."/>
            <person name="Clum A."/>
            <person name="Steindorff A."/>
            <person name="Ohm R.A."/>
            <person name="Martin F."/>
            <person name="Silar P."/>
            <person name="Natvig D.O."/>
            <person name="Lalanne C."/>
            <person name="Gautier V."/>
            <person name="Ament-Velasquez S.L."/>
            <person name="Kruys A."/>
            <person name="Hutchinson M.I."/>
            <person name="Powell A.J."/>
            <person name="Barry K."/>
            <person name="Miller A.N."/>
            <person name="Grigoriev I.V."/>
            <person name="Debuchy R."/>
            <person name="Gladieux P."/>
            <person name="Hiltunen Thoren M."/>
            <person name="Johannesson H."/>
        </authorList>
    </citation>
    <scope>NUCLEOTIDE SEQUENCE</scope>
    <source>
        <strain evidence="4">PSN293</strain>
    </source>
</reference>
<evidence type="ECO:0000313" key="4">
    <source>
        <dbReference type="EMBL" id="KAK4207518.1"/>
    </source>
</evidence>
<proteinExistence type="predicted"/>
<dbReference type="Pfam" id="PF12796">
    <property type="entry name" value="Ank_2"/>
    <property type="match status" value="5"/>
</dbReference>
<evidence type="ECO:0000256" key="2">
    <source>
        <dbReference type="ARBA" id="ARBA00023043"/>
    </source>
</evidence>
<feature type="repeat" description="ANK" evidence="3">
    <location>
        <begin position="416"/>
        <end position="448"/>
    </location>
</feature>
<feature type="repeat" description="ANK" evidence="3">
    <location>
        <begin position="295"/>
        <end position="327"/>
    </location>
</feature>
<organism evidence="4 5">
    <name type="scientific">Rhypophila decipiens</name>
    <dbReference type="NCBI Taxonomy" id="261697"/>
    <lineage>
        <taxon>Eukaryota</taxon>
        <taxon>Fungi</taxon>
        <taxon>Dikarya</taxon>
        <taxon>Ascomycota</taxon>
        <taxon>Pezizomycotina</taxon>
        <taxon>Sordariomycetes</taxon>
        <taxon>Sordariomycetidae</taxon>
        <taxon>Sordariales</taxon>
        <taxon>Naviculisporaceae</taxon>
        <taxon>Rhypophila</taxon>
    </lineage>
</organism>
<sequence length="714" mass="78092">MDGVSIVTSIITLSKTLQSFARLVADYGAANDTVREIKSTCEFANVILTSIKEQLDAHIEPALLPGAPNGRQQATGTRSTSVDLREVLRNNVSRLQLDVTALVNEVQNLFDPSRPPSLMGEWKSSGRLVWKKTYLEGMHDRIKSKLTHLQLVQNNLTAQANHAAFEPHSPDSVINSLSHLFRSPSQRRTSSDRYARQRLVNAVKERNGKEAEDLLHQVDPNFVSEDNDGLFPLHYAAKNADEPMMLLLLDRGARVDCSHAHPTPLMLALQNTRVAPALTLMSRGANVCQADPVGLKQSPLHVSARQNHYDIVQVLLGCNVDLNVRDREGHTPLFECVKSELRHLVPGDVGVLRILLEREVMGKRANPALGRYKDNFNPLHLAAQKGYVDDLELLLEATKALGDGLGPDSATTWDKKGRSALWYAASEGQVEAIKLLLRYGAQVNRHFQFEGAQQPTALWAMAASTSSAEDKTSGVLALLNAGAKADLGRNAQGQTLLSAMCEMGNASLVRSLLSKGADPRDSDGQGMQAIHHAAKTGNQVIVDILLKCESQTVDINCKDGSGATPLIYAAMNGHDYLVSFLERHQPRPADWRLPDNNESDAFYLACATGHTFCAIYLRALGAEINRPNHRRITPLHIAARGGHFDTVLWLLRNGADKNARAPTASGAELTPDEVAKTSPGIADPGLREAIASLIKHWTPDQAASVRWMITSNLR</sequence>
<name>A0AAN7B1J9_9PEZI</name>
<dbReference type="InterPro" id="IPR002110">
    <property type="entry name" value="Ankyrin_rpt"/>
</dbReference>
<protein>
    <submittedName>
        <fullName evidence="4">Ankyrin repeat-containing domain protein</fullName>
    </submittedName>
</protein>
<dbReference type="SUPFAM" id="SSF48403">
    <property type="entry name" value="Ankyrin repeat"/>
    <property type="match status" value="2"/>
</dbReference>
<accession>A0AAN7B1J9</accession>
<reference evidence="4" key="2">
    <citation type="submission" date="2023-05" db="EMBL/GenBank/DDBJ databases">
        <authorList>
            <consortium name="Lawrence Berkeley National Laboratory"/>
            <person name="Steindorff A."/>
            <person name="Hensen N."/>
            <person name="Bonometti L."/>
            <person name="Westerberg I."/>
            <person name="Brannstrom I.O."/>
            <person name="Guillou S."/>
            <person name="Cros-Aarteil S."/>
            <person name="Calhoun S."/>
            <person name="Haridas S."/>
            <person name="Kuo A."/>
            <person name="Mondo S."/>
            <person name="Pangilinan J."/>
            <person name="Riley R."/>
            <person name="Labutti K."/>
            <person name="Andreopoulos B."/>
            <person name="Lipzen A."/>
            <person name="Chen C."/>
            <person name="Yanf M."/>
            <person name="Daum C."/>
            <person name="Ng V."/>
            <person name="Clum A."/>
            <person name="Ohm R."/>
            <person name="Martin F."/>
            <person name="Silar P."/>
            <person name="Natvig D."/>
            <person name="Lalanne C."/>
            <person name="Gautier V."/>
            <person name="Ament-Velasquez S.L."/>
            <person name="Kruys A."/>
            <person name="Hutchinson M.I."/>
            <person name="Powell A.J."/>
            <person name="Barry K."/>
            <person name="Miller A.N."/>
            <person name="Grigoriev I.V."/>
            <person name="Debuchy R."/>
            <person name="Gladieux P."/>
            <person name="Thoren M.H."/>
            <person name="Johannesson H."/>
        </authorList>
    </citation>
    <scope>NUCLEOTIDE SEQUENCE</scope>
    <source>
        <strain evidence="4">PSN293</strain>
    </source>
</reference>
<keyword evidence="2 3" id="KW-0040">ANK repeat</keyword>
<feature type="repeat" description="ANK" evidence="3">
    <location>
        <begin position="630"/>
        <end position="662"/>
    </location>
</feature>
<dbReference type="PANTHER" id="PTHR24198:SF165">
    <property type="entry name" value="ANKYRIN REPEAT-CONTAINING PROTEIN-RELATED"/>
    <property type="match status" value="1"/>
</dbReference>
<dbReference type="PROSITE" id="PS50297">
    <property type="entry name" value="ANK_REP_REGION"/>
    <property type="match status" value="5"/>
</dbReference>
<comment type="caution">
    <text evidence="4">The sequence shown here is derived from an EMBL/GenBank/DDBJ whole genome shotgun (WGS) entry which is preliminary data.</text>
</comment>
<dbReference type="InterPro" id="IPR036770">
    <property type="entry name" value="Ankyrin_rpt-contain_sf"/>
</dbReference>
<dbReference type="SMART" id="SM00248">
    <property type="entry name" value="ANK"/>
    <property type="match status" value="12"/>
</dbReference>
<evidence type="ECO:0000256" key="3">
    <source>
        <dbReference type="PROSITE-ProRule" id="PRU00023"/>
    </source>
</evidence>
<keyword evidence="5" id="KW-1185">Reference proteome</keyword>
<feature type="repeat" description="ANK" evidence="3">
    <location>
        <begin position="228"/>
        <end position="260"/>
    </location>
</feature>
<gene>
    <name evidence="4" type="ORF">QBC37DRAFT_327266</name>
</gene>